<evidence type="ECO:0000256" key="1">
    <source>
        <dbReference type="ARBA" id="ARBA00010759"/>
    </source>
</evidence>
<comment type="caution">
    <text evidence="3">The sequence shown here is derived from an EMBL/GenBank/DDBJ whole genome shotgun (WGS) entry which is preliminary data.</text>
</comment>
<dbReference type="GO" id="GO:0046872">
    <property type="term" value="F:metal ion binding"/>
    <property type="evidence" value="ECO:0007669"/>
    <property type="project" value="UniProtKB-KW"/>
</dbReference>
<evidence type="ECO:0000313" key="3">
    <source>
        <dbReference type="EMBL" id="PIR83164.1"/>
    </source>
</evidence>
<name>A0A2H0U9S0_9BACT</name>
<comment type="cofactor">
    <cofactor evidence="2">
        <name>Fe(2+)</name>
        <dbReference type="ChEBI" id="CHEBI:29033"/>
    </cofactor>
    <text evidence="2">Binds 1 Fe(2+) ion.</text>
</comment>
<dbReference type="EC" id="3.5.1.88" evidence="2"/>
<comment type="catalytic activity">
    <reaction evidence="2">
        <text>N-terminal N-formyl-L-methionyl-[peptide] + H2O = N-terminal L-methionyl-[peptide] + formate</text>
        <dbReference type="Rhea" id="RHEA:24420"/>
        <dbReference type="Rhea" id="RHEA-COMP:10639"/>
        <dbReference type="Rhea" id="RHEA-COMP:10640"/>
        <dbReference type="ChEBI" id="CHEBI:15377"/>
        <dbReference type="ChEBI" id="CHEBI:15740"/>
        <dbReference type="ChEBI" id="CHEBI:49298"/>
        <dbReference type="ChEBI" id="CHEBI:64731"/>
        <dbReference type="EC" id="3.5.1.88"/>
    </reaction>
</comment>
<keyword evidence="2" id="KW-0408">Iron</keyword>
<dbReference type="PANTHER" id="PTHR10458:SF22">
    <property type="entry name" value="PEPTIDE DEFORMYLASE"/>
    <property type="match status" value="1"/>
</dbReference>
<keyword evidence="2" id="KW-0648">Protein biosynthesis</keyword>
<gene>
    <name evidence="2" type="primary">def</name>
    <name evidence="3" type="ORF">COU19_02045</name>
</gene>
<evidence type="ECO:0000313" key="4">
    <source>
        <dbReference type="Proteomes" id="UP000230179"/>
    </source>
</evidence>
<organism evidence="3 4">
    <name type="scientific">Candidatus Kaiserbacteria bacterium CG10_big_fil_rev_8_21_14_0_10_56_12</name>
    <dbReference type="NCBI Taxonomy" id="1974611"/>
    <lineage>
        <taxon>Bacteria</taxon>
        <taxon>Candidatus Kaiseribacteriota</taxon>
    </lineage>
</organism>
<dbReference type="PANTHER" id="PTHR10458">
    <property type="entry name" value="PEPTIDE DEFORMYLASE"/>
    <property type="match status" value="1"/>
</dbReference>
<sequence length="183" mass="20228">MSDVPKPIVQKDSPVLRRVASVVPTDLFNSPELDRLIRDMSEALDGQPEGVALAAPQIGVSMRLFIVRVDRTLSAEEIEKRGLEPAEVPPQVEVYLNPEIIKTSRKRANADEGCLSVKGVYGTTHPHERVTLRAQRADGTTFERGAGGLMAQIFEHEVSHLNGILFIDHADNLFDIPHDEDSK</sequence>
<comment type="function">
    <text evidence="2">Removes the formyl group from the N-terminal Met of newly synthesized proteins. Requires at least a dipeptide for an efficient rate of reaction. N-terminal L-methionine is a prerequisite for activity but the enzyme has broad specificity at other positions.</text>
</comment>
<feature type="binding site" evidence="2">
    <location>
        <position position="160"/>
    </location>
    <ligand>
        <name>Fe cation</name>
        <dbReference type="ChEBI" id="CHEBI:24875"/>
    </ligand>
</feature>
<feature type="binding site" evidence="2">
    <location>
        <position position="114"/>
    </location>
    <ligand>
        <name>Fe cation</name>
        <dbReference type="ChEBI" id="CHEBI:24875"/>
    </ligand>
</feature>
<protein>
    <recommendedName>
        <fullName evidence="2">Peptide deformylase</fullName>
        <shortName evidence="2">PDF</shortName>
        <ecNumber evidence="2">3.5.1.88</ecNumber>
    </recommendedName>
    <alternativeName>
        <fullName evidence="2">Polypeptide deformylase</fullName>
    </alternativeName>
</protein>
<accession>A0A2H0U9S0</accession>
<dbReference type="InterPro" id="IPR036821">
    <property type="entry name" value="Peptide_deformylase_sf"/>
</dbReference>
<reference evidence="4" key="1">
    <citation type="submission" date="2017-09" db="EMBL/GenBank/DDBJ databases">
        <title>Depth-based differentiation of microbial function through sediment-hosted aquifers and enrichment of novel symbionts in the deep terrestrial subsurface.</title>
        <authorList>
            <person name="Probst A.J."/>
            <person name="Ladd B."/>
            <person name="Jarett J.K."/>
            <person name="Geller-Mcgrath D.E."/>
            <person name="Sieber C.M.K."/>
            <person name="Emerson J.B."/>
            <person name="Anantharaman K."/>
            <person name="Thomas B.C."/>
            <person name="Malmstrom R."/>
            <person name="Stieglmeier M."/>
            <person name="Klingl A."/>
            <person name="Woyke T."/>
            <person name="Ryan C.M."/>
            <person name="Banfield J.F."/>
        </authorList>
    </citation>
    <scope>NUCLEOTIDE SEQUENCE [LARGE SCALE GENOMIC DNA]</scope>
</reference>
<dbReference type="Proteomes" id="UP000230179">
    <property type="component" value="Unassembled WGS sequence"/>
</dbReference>
<feature type="binding site" evidence="2">
    <location>
        <position position="156"/>
    </location>
    <ligand>
        <name>Fe cation</name>
        <dbReference type="ChEBI" id="CHEBI:24875"/>
    </ligand>
</feature>
<dbReference type="GO" id="GO:0006412">
    <property type="term" value="P:translation"/>
    <property type="evidence" value="ECO:0007669"/>
    <property type="project" value="UniProtKB-UniRule"/>
</dbReference>
<dbReference type="PRINTS" id="PR01576">
    <property type="entry name" value="PDEFORMYLASE"/>
</dbReference>
<keyword evidence="2" id="KW-0378">Hydrolase</keyword>
<dbReference type="Pfam" id="PF01327">
    <property type="entry name" value="Pep_deformylase"/>
    <property type="match status" value="1"/>
</dbReference>
<keyword evidence="2" id="KW-0479">Metal-binding</keyword>
<feature type="active site" evidence="2">
    <location>
        <position position="157"/>
    </location>
</feature>
<dbReference type="EMBL" id="PFBL01000017">
    <property type="protein sequence ID" value="PIR83164.1"/>
    <property type="molecule type" value="Genomic_DNA"/>
</dbReference>
<dbReference type="GO" id="GO:0042586">
    <property type="term" value="F:peptide deformylase activity"/>
    <property type="evidence" value="ECO:0007669"/>
    <property type="project" value="UniProtKB-UniRule"/>
</dbReference>
<dbReference type="HAMAP" id="MF_00163">
    <property type="entry name" value="Pep_deformylase"/>
    <property type="match status" value="1"/>
</dbReference>
<dbReference type="PIRSF" id="PIRSF004749">
    <property type="entry name" value="Pep_def"/>
    <property type="match status" value="1"/>
</dbReference>
<dbReference type="Gene3D" id="3.90.45.10">
    <property type="entry name" value="Peptide deformylase"/>
    <property type="match status" value="1"/>
</dbReference>
<evidence type="ECO:0000256" key="2">
    <source>
        <dbReference type="HAMAP-Rule" id="MF_00163"/>
    </source>
</evidence>
<comment type="similarity">
    <text evidence="1 2">Belongs to the polypeptide deformylase family.</text>
</comment>
<proteinExistence type="inferred from homology"/>
<dbReference type="CDD" id="cd00487">
    <property type="entry name" value="Pep_deformylase"/>
    <property type="match status" value="1"/>
</dbReference>
<dbReference type="InterPro" id="IPR023635">
    <property type="entry name" value="Peptide_deformylase"/>
</dbReference>
<dbReference type="SUPFAM" id="SSF56420">
    <property type="entry name" value="Peptide deformylase"/>
    <property type="match status" value="1"/>
</dbReference>
<dbReference type="AlphaFoldDB" id="A0A2H0U9S0"/>